<comment type="caution">
    <text evidence="1">The sequence shown here is derived from an EMBL/GenBank/DDBJ whole genome shotgun (WGS) entry which is preliminary data.</text>
</comment>
<protein>
    <submittedName>
        <fullName evidence="1">Uncharacterized protein</fullName>
    </submittedName>
</protein>
<sequence length="90" mass="9951">MFLVFLRHYLCAQKLPEVIAMAASYELNQASRTTKVSRACLFVLARIETGHSAHGQEFGGTSCQYSCPEAVGHYAENVNEIVILFVGNIE</sequence>
<dbReference type="EMBL" id="CAOQHR010000012">
    <property type="protein sequence ID" value="CAI6341893.1"/>
    <property type="molecule type" value="Genomic_DNA"/>
</dbReference>
<organism evidence="1 2">
    <name type="scientific">Periconia digitata</name>
    <dbReference type="NCBI Taxonomy" id="1303443"/>
    <lineage>
        <taxon>Eukaryota</taxon>
        <taxon>Fungi</taxon>
        <taxon>Dikarya</taxon>
        <taxon>Ascomycota</taxon>
        <taxon>Pezizomycotina</taxon>
        <taxon>Dothideomycetes</taxon>
        <taxon>Pleosporomycetidae</taxon>
        <taxon>Pleosporales</taxon>
        <taxon>Massarineae</taxon>
        <taxon>Periconiaceae</taxon>
        <taxon>Periconia</taxon>
    </lineage>
</organism>
<gene>
    <name evidence="1" type="ORF">PDIGIT_LOCUS15093</name>
</gene>
<dbReference type="AlphaFoldDB" id="A0A9W4UWZ1"/>
<dbReference type="Proteomes" id="UP001152607">
    <property type="component" value="Unassembled WGS sequence"/>
</dbReference>
<accession>A0A9W4UWZ1</accession>
<reference evidence="1" key="1">
    <citation type="submission" date="2023-01" db="EMBL/GenBank/DDBJ databases">
        <authorList>
            <person name="Van Ghelder C."/>
            <person name="Rancurel C."/>
        </authorList>
    </citation>
    <scope>NUCLEOTIDE SEQUENCE</scope>
    <source>
        <strain evidence="1">CNCM I-4278</strain>
    </source>
</reference>
<keyword evidence="2" id="KW-1185">Reference proteome</keyword>
<proteinExistence type="predicted"/>
<evidence type="ECO:0000313" key="2">
    <source>
        <dbReference type="Proteomes" id="UP001152607"/>
    </source>
</evidence>
<name>A0A9W4UWZ1_9PLEO</name>
<evidence type="ECO:0000313" key="1">
    <source>
        <dbReference type="EMBL" id="CAI6341893.1"/>
    </source>
</evidence>